<feature type="domain" description="YagK/YfjJ C-terminal" evidence="2">
    <location>
        <begin position="26"/>
        <end position="117"/>
    </location>
</feature>
<protein>
    <submittedName>
        <fullName evidence="3">Inovirus-type Gp2 protein</fullName>
    </submittedName>
</protein>
<reference evidence="3 4" key="1">
    <citation type="submission" date="2020-05" db="EMBL/GenBank/DDBJ databases">
        <title>Complete genome sequence of Alicycliphilus denitrificans DP3.</title>
        <authorList>
            <person name="Chen X."/>
        </authorList>
    </citation>
    <scope>NUCLEOTIDE SEQUENCE [LARGE SCALE GENOMIC DNA]</scope>
    <source>
        <strain evidence="3 4">DP3</strain>
    </source>
</reference>
<organism evidence="3 4">
    <name type="scientific">Alicycliphilus denitrificans</name>
    <dbReference type="NCBI Taxonomy" id="179636"/>
    <lineage>
        <taxon>Bacteria</taxon>
        <taxon>Pseudomonadati</taxon>
        <taxon>Pseudomonadota</taxon>
        <taxon>Betaproteobacteria</taxon>
        <taxon>Burkholderiales</taxon>
        <taxon>Comamonadaceae</taxon>
        <taxon>Alicycliphilus</taxon>
    </lineage>
</organism>
<dbReference type="EMBL" id="CP051298">
    <property type="protein sequence ID" value="QKD43787.1"/>
    <property type="molecule type" value="Genomic_DNA"/>
</dbReference>
<evidence type="ECO:0000313" key="3">
    <source>
        <dbReference type="EMBL" id="QKD43787.1"/>
    </source>
</evidence>
<gene>
    <name evidence="3" type="ORF">HF896_09275</name>
</gene>
<evidence type="ECO:0000256" key="1">
    <source>
        <dbReference type="SAM" id="MobiDB-lite"/>
    </source>
</evidence>
<dbReference type="Pfam" id="PF11726">
    <property type="entry name" value="YagK_YfjJ_C"/>
    <property type="match status" value="1"/>
</dbReference>
<proteinExistence type="predicted"/>
<feature type="region of interest" description="Disordered" evidence="1">
    <location>
        <begin position="175"/>
        <end position="198"/>
    </location>
</feature>
<dbReference type="InterPro" id="IPR057271">
    <property type="entry name" value="YagK_YfjJ_C"/>
</dbReference>
<name>A0A858ZSP0_9BURK</name>
<dbReference type="Proteomes" id="UP000500755">
    <property type="component" value="Chromosome"/>
</dbReference>
<dbReference type="RefSeq" id="WP_168727844.1">
    <property type="nucleotide sequence ID" value="NZ_CP051298.1"/>
</dbReference>
<dbReference type="AlphaFoldDB" id="A0A858ZSP0"/>
<evidence type="ECO:0000313" key="4">
    <source>
        <dbReference type="Proteomes" id="UP000500755"/>
    </source>
</evidence>
<accession>A0A858ZSP0</accession>
<evidence type="ECO:0000259" key="2">
    <source>
        <dbReference type="Pfam" id="PF11726"/>
    </source>
</evidence>
<sequence>MLNKIEINRRIQESVVDYCHKLHAIYSKLLVVRVDLGYVKKFAHQCGLLDIKRDIKHMLDNRRGSRTLFEHLVGYVVKYEFTKEKGPHAHALFFYDGQKVCKDEHYGQKIGKYWIEKIAKGNGVFYSCNYDKDQYEQCGIGMIDHSDFVKRAVLEEKVIGYMLKAEQSINDIKQTGRERSITRGVPPRNRSCAGRPRR</sequence>